<name>H2XPB3_CIOIN</name>
<dbReference type="HOGENOM" id="CLU_2947671_0_0_1"/>
<reference evidence="2" key="3">
    <citation type="submission" date="2025-08" db="UniProtKB">
        <authorList>
            <consortium name="Ensembl"/>
        </authorList>
    </citation>
    <scope>IDENTIFICATION</scope>
</reference>
<evidence type="ECO:0000313" key="2">
    <source>
        <dbReference type="Ensembl" id="ENSCINP00000031496.1"/>
    </source>
</evidence>
<keyword evidence="3" id="KW-1185">Reference proteome</keyword>
<dbReference type="EMBL" id="EAAA01000454">
    <property type="status" value="NOT_ANNOTATED_CDS"/>
    <property type="molecule type" value="Genomic_DNA"/>
</dbReference>
<accession>H2XPB3</accession>
<reference evidence="2" key="4">
    <citation type="submission" date="2025-09" db="UniProtKB">
        <authorList>
            <consortium name="Ensembl"/>
        </authorList>
    </citation>
    <scope>IDENTIFICATION</scope>
</reference>
<organism evidence="2 3">
    <name type="scientific">Ciona intestinalis</name>
    <name type="common">Transparent sea squirt</name>
    <name type="synonym">Ascidia intestinalis</name>
    <dbReference type="NCBI Taxonomy" id="7719"/>
    <lineage>
        <taxon>Eukaryota</taxon>
        <taxon>Metazoa</taxon>
        <taxon>Chordata</taxon>
        <taxon>Tunicata</taxon>
        <taxon>Ascidiacea</taxon>
        <taxon>Phlebobranchia</taxon>
        <taxon>Cionidae</taxon>
        <taxon>Ciona</taxon>
    </lineage>
</organism>
<sequence length="60" mass="6768">CTSAGTYFTSVKTQNRITGAWVKRNISTKVCEWQPINPTRNMIEPTTTNTMAPPNPPTKW</sequence>
<dbReference type="AlphaFoldDB" id="H2XPB3"/>
<reference evidence="2" key="2">
    <citation type="journal article" date="2008" name="Genome Biol.">
        <title>Improved genome assembly and evidence-based global gene model set for the chordate Ciona intestinalis: new insight into intron and operon populations.</title>
        <authorList>
            <person name="Satou Y."/>
            <person name="Mineta K."/>
            <person name="Ogasawara M."/>
            <person name="Sasakura Y."/>
            <person name="Shoguchi E."/>
            <person name="Ueno K."/>
            <person name="Yamada L."/>
            <person name="Matsumoto J."/>
            <person name="Wasserscheid J."/>
            <person name="Dewar K."/>
            <person name="Wiley G.B."/>
            <person name="Macmil S.L."/>
            <person name="Roe B.A."/>
            <person name="Zeller R.W."/>
            <person name="Hastings K.E."/>
            <person name="Lemaire P."/>
            <person name="Lindquist E."/>
            <person name="Endo T."/>
            <person name="Hotta K."/>
            <person name="Inaba K."/>
        </authorList>
    </citation>
    <scope>NUCLEOTIDE SEQUENCE [LARGE SCALE GENOMIC DNA]</scope>
    <source>
        <strain evidence="2">wild type</strain>
    </source>
</reference>
<evidence type="ECO:0000313" key="3">
    <source>
        <dbReference type="Proteomes" id="UP000008144"/>
    </source>
</evidence>
<dbReference type="Ensembl" id="ENSCINT00000036691.1">
    <property type="protein sequence ID" value="ENSCINP00000031496.1"/>
    <property type="gene ID" value="ENSCING00000023463.1"/>
</dbReference>
<evidence type="ECO:0000256" key="1">
    <source>
        <dbReference type="SAM" id="MobiDB-lite"/>
    </source>
</evidence>
<feature type="region of interest" description="Disordered" evidence="1">
    <location>
        <begin position="39"/>
        <end position="60"/>
    </location>
</feature>
<dbReference type="InParanoid" id="H2XPB3"/>
<protein>
    <submittedName>
        <fullName evidence="2">Uncharacterized protein</fullName>
    </submittedName>
</protein>
<reference evidence="3" key="1">
    <citation type="journal article" date="2002" name="Science">
        <title>The draft genome of Ciona intestinalis: insights into chordate and vertebrate origins.</title>
        <authorList>
            <person name="Dehal P."/>
            <person name="Satou Y."/>
            <person name="Campbell R.K."/>
            <person name="Chapman J."/>
            <person name="Degnan B."/>
            <person name="De Tomaso A."/>
            <person name="Davidson B."/>
            <person name="Di Gregorio A."/>
            <person name="Gelpke M."/>
            <person name="Goodstein D.M."/>
            <person name="Harafuji N."/>
            <person name="Hastings K.E."/>
            <person name="Ho I."/>
            <person name="Hotta K."/>
            <person name="Huang W."/>
            <person name="Kawashima T."/>
            <person name="Lemaire P."/>
            <person name="Martinez D."/>
            <person name="Meinertzhagen I.A."/>
            <person name="Necula S."/>
            <person name="Nonaka M."/>
            <person name="Putnam N."/>
            <person name="Rash S."/>
            <person name="Saiga H."/>
            <person name="Satake M."/>
            <person name="Terry A."/>
            <person name="Yamada L."/>
            <person name="Wang H.G."/>
            <person name="Awazu S."/>
            <person name="Azumi K."/>
            <person name="Boore J."/>
            <person name="Branno M."/>
            <person name="Chin-Bow S."/>
            <person name="DeSantis R."/>
            <person name="Doyle S."/>
            <person name="Francino P."/>
            <person name="Keys D.N."/>
            <person name="Haga S."/>
            <person name="Hayashi H."/>
            <person name="Hino K."/>
            <person name="Imai K.S."/>
            <person name="Inaba K."/>
            <person name="Kano S."/>
            <person name="Kobayashi K."/>
            <person name="Kobayashi M."/>
            <person name="Lee B.I."/>
            <person name="Makabe K.W."/>
            <person name="Manohar C."/>
            <person name="Matassi G."/>
            <person name="Medina M."/>
            <person name="Mochizuki Y."/>
            <person name="Mount S."/>
            <person name="Morishita T."/>
            <person name="Miura S."/>
            <person name="Nakayama A."/>
            <person name="Nishizaka S."/>
            <person name="Nomoto H."/>
            <person name="Ohta F."/>
            <person name="Oishi K."/>
            <person name="Rigoutsos I."/>
            <person name="Sano M."/>
            <person name="Sasaki A."/>
            <person name="Sasakura Y."/>
            <person name="Shoguchi E."/>
            <person name="Shin-i T."/>
            <person name="Spagnuolo A."/>
            <person name="Stainier D."/>
            <person name="Suzuki M.M."/>
            <person name="Tassy O."/>
            <person name="Takatori N."/>
            <person name="Tokuoka M."/>
            <person name="Yagi K."/>
            <person name="Yoshizaki F."/>
            <person name="Wada S."/>
            <person name="Zhang C."/>
            <person name="Hyatt P.D."/>
            <person name="Larimer F."/>
            <person name="Detter C."/>
            <person name="Doggett N."/>
            <person name="Glavina T."/>
            <person name="Hawkins T."/>
            <person name="Richardson P."/>
            <person name="Lucas S."/>
            <person name="Kohara Y."/>
            <person name="Levine M."/>
            <person name="Satoh N."/>
            <person name="Rokhsar D.S."/>
        </authorList>
    </citation>
    <scope>NUCLEOTIDE SEQUENCE [LARGE SCALE GENOMIC DNA]</scope>
</reference>
<dbReference type="Proteomes" id="UP000008144">
    <property type="component" value="Chromosome 10"/>
</dbReference>
<proteinExistence type="predicted"/>